<reference evidence="8" key="1">
    <citation type="submission" date="2020-06" db="EMBL/GenBank/DDBJ databases">
        <title>Draft genome sequences of strains closely related to Aspergillus parafelis and Aspergillus hiratsukae.</title>
        <authorList>
            <person name="Dos Santos R.A.C."/>
            <person name="Rivero-Menendez O."/>
            <person name="Steenwyk J.L."/>
            <person name="Mead M.E."/>
            <person name="Goldman G.H."/>
            <person name="Alastruey-Izquierdo A."/>
            <person name="Rokas A."/>
        </authorList>
    </citation>
    <scope>NUCLEOTIDE SEQUENCE</scope>
    <source>
        <strain evidence="7">CNM-CM5793</strain>
        <strain evidence="8">CNM-CM6106</strain>
    </source>
</reference>
<dbReference type="SMART" id="SM00066">
    <property type="entry name" value="GAL4"/>
    <property type="match status" value="1"/>
</dbReference>
<accession>A0A8H6QH04</accession>
<dbReference type="PANTHER" id="PTHR38166:SF1">
    <property type="entry name" value="C2H2-TYPE DOMAIN-CONTAINING PROTEIN"/>
    <property type="match status" value="1"/>
</dbReference>
<keyword evidence="2" id="KW-0238">DNA-binding</keyword>
<dbReference type="EMBL" id="JACBAF010001867">
    <property type="protein sequence ID" value="KAF7172339.1"/>
    <property type="molecule type" value="Genomic_DNA"/>
</dbReference>
<evidence type="ECO:0000313" key="9">
    <source>
        <dbReference type="Proteomes" id="UP000630445"/>
    </source>
</evidence>
<evidence type="ECO:0000313" key="8">
    <source>
        <dbReference type="EMBL" id="KAF7172339.1"/>
    </source>
</evidence>
<dbReference type="SUPFAM" id="SSF57701">
    <property type="entry name" value="Zn2/Cys6 DNA-binding domain"/>
    <property type="match status" value="1"/>
</dbReference>
<dbReference type="CDD" id="cd00067">
    <property type="entry name" value="GAL4"/>
    <property type="match status" value="1"/>
</dbReference>
<evidence type="ECO:0000256" key="4">
    <source>
        <dbReference type="ARBA" id="ARBA00023242"/>
    </source>
</evidence>
<evidence type="ECO:0000256" key="5">
    <source>
        <dbReference type="SAM" id="MobiDB-lite"/>
    </source>
</evidence>
<feature type="region of interest" description="Disordered" evidence="5">
    <location>
        <begin position="1"/>
        <end position="164"/>
    </location>
</feature>
<dbReference type="PROSITE" id="PS50048">
    <property type="entry name" value="ZN2_CY6_FUNGAL_2"/>
    <property type="match status" value="1"/>
</dbReference>
<dbReference type="InterPro" id="IPR001138">
    <property type="entry name" value="Zn2Cys6_DnaBD"/>
</dbReference>
<gene>
    <name evidence="7" type="ORF">CNMCM5793_005833</name>
    <name evidence="8" type="ORF">CNMCM6106_006566</name>
</gene>
<feature type="compositionally biased region" description="Polar residues" evidence="5">
    <location>
        <begin position="1"/>
        <end position="11"/>
    </location>
</feature>
<sequence>MEQSSECGITTENEDGTDIYDIGPMPWESPGSPRSRDRFMSTIDPLHGLEDPFTGSPTDIRIPSAHSVDSGIGLVRREPAKKRSHGRESDSRSNSRPLLPPDTVPNEAVSKATNQFQTLSTPPEPSYNSQLSPRLSVSSPQGIALSKGKCSPLGSETTDSGDTEMNVDEESLFDDHDVHLYTERKWDEATIQRLEHIYKQSLYSLVDSQVLHRRKGYQVYGTSSRDISVPSSPSHVGRKRTKTGCLTCRRRRIKCGEERPKCNNCIETKRECEGYIPWVVFEDRIGKLGAYNNNQAVNALVQPMPSAATNQSKPNATGSAGVQETNLVGRDGTSSGRKRKADEISDDDGHGGHYEGDGNGSQEPSKRFKPSKSEDRPLRLACPFFKRHPESFRTCGMSDHENSSRVKQHISRKHRMPIYCPRCSETFKTEHERDTHVRDADCPVGPKANFICATAEQLRNLSRRNAHQTDRENWNAIYNILFPDDPLPDSPYLDPLVSYEVNLVREAFLAAAPVAVRTAIQQVIPEEFSDTVQEELERVLRSTHAEVFDNILRRMREDREPGRAHRTTTQSSLQTRVSSTPDSGIGSTVRSGSSQDEPEPTADSQDRLTSFGSGSFDFHNDEAIPLLTPSAPGFDLSEYRMGHLSQPFPDGTFDDLLEYLDAPGDSFLTDQS</sequence>
<feature type="compositionally biased region" description="Polar residues" evidence="5">
    <location>
        <begin position="111"/>
        <end position="141"/>
    </location>
</feature>
<evidence type="ECO:0000256" key="1">
    <source>
        <dbReference type="ARBA" id="ARBA00023015"/>
    </source>
</evidence>
<dbReference type="PROSITE" id="PS00463">
    <property type="entry name" value="ZN2_CY6_FUNGAL_1"/>
    <property type="match status" value="1"/>
</dbReference>
<evidence type="ECO:0000256" key="3">
    <source>
        <dbReference type="ARBA" id="ARBA00023163"/>
    </source>
</evidence>
<keyword evidence="4" id="KW-0539">Nucleus</keyword>
<evidence type="ECO:0000313" key="7">
    <source>
        <dbReference type="EMBL" id="KAF7134154.1"/>
    </source>
</evidence>
<dbReference type="GO" id="GO:0000981">
    <property type="term" value="F:DNA-binding transcription factor activity, RNA polymerase II-specific"/>
    <property type="evidence" value="ECO:0007669"/>
    <property type="project" value="InterPro"/>
</dbReference>
<name>A0A8H6QH04_9EURO</name>
<dbReference type="PANTHER" id="PTHR38166">
    <property type="entry name" value="C2H2-TYPE DOMAIN-CONTAINING PROTEIN-RELATED"/>
    <property type="match status" value="1"/>
</dbReference>
<feature type="compositionally biased region" description="Basic and acidic residues" evidence="5">
    <location>
        <begin position="340"/>
        <end position="356"/>
    </location>
</feature>
<evidence type="ECO:0000259" key="6">
    <source>
        <dbReference type="PROSITE" id="PS50048"/>
    </source>
</evidence>
<feature type="compositionally biased region" description="Polar residues" evidence="5">
    <location>
        <begin position="307"/>
        <end position="326"/>
    </location>
</feature>
<comment type="caution">
    <text evidence="8">The sequence shown here is derived from an EMBL/GenBank/DDBJ whole genome shotgun (WGS) entry which is preliminary data.</text>
</comment>
<dbReference type="EMBL" id="JACBAD010001757">
    <property type="protein sequence ID" value="KAF7134154.1"/>
    <property type="molecule type" value="Genomic_DNA"/>
</dbReference>
<dbReference type="Pfam" id="PF00172">
    <property type="entry name" value="Zn_clus"/>
    <property type="match status" value="1"/>
</dbReference>
<dbReference type="Proteomes" id="UP000662466">
    <property type="component" value="Unassembled WGS sequence"/>
</dbReference>
<dbReference type="GO" id="GO:0003677">
    <property type="term" value="F:DNA binding"/>
    <property type="evidence" value="ECO:0007669"/>
    <property type="project" value="UniProtKB-KW"/>
</dbReference>
<dbReference type="Gene3D" id="4.10.240.10">
    <property type="entry name" value="Zn(2)-C6 fungal-type DNA-binding domain"/>
    <property type="match status" value="1"/>
</dbReference>
<dbReference type="GO" id="GO:0008270">
    <property type="term" value="F:zinc ion binding"/>
    <property type="evidence" value="ECO:0007669"/>
    <property type="project" value="InterPro"/>
</dbReference>
<keyword evidence="9" id="KW-1185">Reference proteome</keyword>
<feature type="compositionally biased region" description="Polar residues" evidence="5">
    <location>
        <begin position="567"/>
        <end position="595"/>
    </location>
</feature>
<protein>
    <recommendedName>
        <fullName evidence="6">Zn(2)-C6 fungal-type domain-containing protein</fullName>
    </recommendedName>
</protein>
<feature type="region of interest" description="Disordered" evidence="5">
    <location>
        <begin position="306"/>
        <end position="375"/>
    </location>
</feature>
<feature type="domain" description="Zn(2)-C6 fungal-type" evidence="6">
    <location>
        <begin position="244"/>
        <end position="272"/>
    </location>
</feature>
<feature type="region of interest" description="Disordered" evidence="5">
    <location>
        <begin position="555"/>
        <end position="615"/>
    </location>
</feature>
<dbReference type="Proteomes" id="UP000630445">
    <property type="component" value="Unassembled WGS sequence"/>
</dbReference>
<keyword evidence="1" id="KW-0805">Transcription regulation</keyword>
<organism evidence="8 10">
    <name type="scientific">Aspergillus hiratsukae</name>
    <dbReference type="NCBI Taxonomy" id="1194566"/>
    <lineage>
        <taxon>Eukaryota</taxon>
        <taxon>Fungi</taxon>
        <taxon>Dikarya</taxon>
        <taxon>Ascomycota</taxon>
        <taxon>Pezizomycotina</taxon>
        <taxon>Eurotiomycetes</taxon>
        <taxon>Eurotiomycetidae</taxon>
        <taxon>Eurotiales</taxon>
        <taxon>Aspergillaceae</taxon>
        <taxon>Aspergillus</taxon>
        <taxon>Aspergillus subgen. Fumigati</taxon>
    </lineage>
</organism>
<evidence type="ECO:0000313" key="10">
    <source>
        <dbReference type="Proteomes" id="UP000662466"/>
    </source>
</evidence>
<keyword evidence="3" id="KW-0804">Transcription</keyword>
<dbReference type="InterPro" id="IPR036864">
    <property type="entry name" value="Zn2-C6_fun-type_DNA-bd_sf"/>
</dbReference>
<evidence type="ECO:0000256" key="2">
    <source>
        <dbReference type="ARBA" id="ARBA00023125"/>
    </source>
</evidence>
<dbReference type="AlphaFoldDB" id="A0A8H6QH04"/>
<proteinExistence type="predicted"/>
<dbReference type="OrthoDB" id="4503971at2759"/>